<reference evidence="9" key="1">
    <citation type="submission" date="2021-02" db="EMBL/GenBank/DDBJ databases">
        <authorList>
            <person name="Nowell W R."/>
        </authorList>
    </citation>
    <scope>NUCLEOTIDE SEQUENCE</scope>
</reference>
<dbReference type="GO" id="GO:0005681">
    <property type="term" value="C:spliceosomal complex"/>
    <property type="evidence" value="ECO:0007669"/>
    <property type="project" value="UniProtKB-UniRule"/>
</dbReference>
<dbReference type="GO" id="GO:0000398">
    <property type="term" value="P:mRNA splicing, via spliceosome"/>
    <property type="evidence" value="ECO:0007669"/>
    <property type="project" value="UniProtKB-UniRule"/>
</dbReference>
<evidence type="ECO:0000256" key="3">
    <source>
        <dbReference type="ARBA" id="ARBA00022664"/>
    </source>
</evidence>
<dbReference type="GO" id="GO:0030628">
    <property type="term" value="F:pre-mRNA 3'-splice site binding"/>
    <property type="evidence" value="ECO:0007669"/>
    <property type="project" value="UniProtKB-UniRule"/>
</dbReference>
<feature type="transmembrane region" description="Helical" evidence="8">
    <location>
        <begin position="46"/>
        <end position="65"/>
    </location>
</feature>
<name>A0A814WAJ0_9BILA</name>
<evidence type="ECO:0000256" key="5">
    <source>
        <dbReference type="ARBA" id="ARBA00023187"/>
    </source>
</evidence>
<sequence length="165" mass="19232">MNTLEKRSRFLDTISFEFETARSFLRRGPRHIRDVMQYSGPVDPRAIFYIIGAIVCALLFLYYVVSPSRTNEEYRLQKELEKLRKAGSTPAEVDEERKYTTDVPWYVTYDTLNEWYAHGHTDKIVTRSRLGACENCGAMTYKRKDCVKRPPRLGAYKLASTKSSR</sequence>
<evidence type="ECO:0000256" key="6">
    <source>
        <dbReference type="ARBA" id="ARBA00023242"/>
    </source>
</evidence>
<keyword evidence="8" id="KW-0812">Transmembrane</keyword>
<keyword evidence="8" id="KW-1133">Transmembrane helix</keyword>
<comment type="subunit">
    <text evidence="7">Associated with the spliceosome.</text>
</comment>
<keyword evidence="6 7" id="KW-0539">Nucleus</keyword>
<dbReference type="Proteomes" id="UP000663877">
    <property type="component" value="Unassembled WGS sequence"/>
</dbReference>
<comment type="subcellular location">
    <subcellularLocation>
        <location evidence="1 7">Nucleus</location>
    </subcellularLocation>
</comment>
<keyword evidence="5 7" id="KW-0508">mRNA splicing</keyword>
<comment type="caution">
    <text evidence="9">The sequence shown here is derived from an EMBL/GenBank/DDBJ whole genome shotgun (WGS) entry which is preliminary data.</text>
</comment>
<protein>
    <recommendedName>
        <fullName evidence="7">Pre-mRNA-splicing factor SLU7</fullName>
    </recommendedName>
</protein>
<evidence type="ECO:0000256" key="4">
    <source>
        <dbReference type="ARBA" id="ARBA00022728"/>
    </source>
</evidence>
<evidence type="ECO:0000256" key="8">
    <source>
        <dbReference type="SAM" id="Phobius"/>
    </source>
</evidence>
<dbReference type="PANTHER" id="PTHR12942">
    <property type="entry name" value="STEP II SPLICING FACTOR SLU7"/>
    <property type="match status" value="1"/>
</dbReference>
<evidence type="ECO:0000256" key="1">
    <source>
        <dbReference type="ARBA" id="ARBA00004123"/>
    </source>
</evidence>
<evidence type="ECO:0000256" key="7">
    <source>
        <dbReference type="RuleBase" id="RU367071"/>
    </source>
</evidence>
<evidence type="ECO:0000256" key="2">
    <source>
        <dbReference type="ARBA" id="ARBA00007203"/>
    </source>
</evidence>
<keyword evidence="4 7" id="KW-0747">Spliceosome</keyword>
<dbReference type="PANTHER" id="PTHR12942:SF2">
    <property type="entry name" value="PRE-MRNA-SPLICING FACTOR SLU7"/>
    <property type="match status" value="1"/>
</dbReference>
<comment type="similarity">
    <text evidence="2 7">Belongs to the SLU7 family.</text>
</comment>
<gene>
    <name evidence="9" type="ORF">BJG266_LOCUS26827</name>
</gene>
<comment type="function">
    <text evidence="7">Involved in pre-mRNA splicing.</text>
</comment>
<dbReference type="AlphaFoldDB" id="A0A814WAJ0"/>
<evidence type="ECO:0000313" key="9">
    <source>
        <dbReference type="EMBL" id="CAF1199664.1"/>
    </source>
</evidence>
<keyword evidence="8" id="KW-0472">Membrane</keyword>
<proteinExistence type="inferred from homology"/>
<dbReference type="InterPro" id="IPR039974">
    <property type="entry name" value="Splicing_factor_SLU7"/>
</dbReference>
<dbReference type="EMBL" id="CAJNOI010000232">
    <property type="protein sequence ID" value="CAF1199664.1"/>
    <property type="molecule type" value="Genomic_DNA"/>
</dbReference>
<keyword evidence="3 7" id="KW-0507">mRNA processing</keyword>
<organism evidence="9 10">
    <name type="scientific">Adineta steineri</name>
    <dbReference type="NCBI Taxonomy" id="433720"/>
    <lineage>
        <taxon>Eukaryota</taxon>
        <taxon>Metazoa</taxon>
        <taxon>Spiralia</taxon>
        <taxon>Gnathifera</taxon>
        <taxon>Rotifera</taxon>
        <taxon>Eurotatoria</taxon>
        <taxon>Bdelloidea</taxon>
        <taxon>Adinetida</taxon>
        <taxon>Adinetidae</taxon>
        <taxon>Adineta</taxon>
    </lineage>
</organism>
<evidence type="ECO:0000313" key="10">
    <source>
        <dbReference type="Proteomes" id="UP000663877"/>
    </source>
</evidence>
<accession>A0A814WAJ0</accession>